<protein>
    <recommendedName>
        <fullName evidence="3">AAA+ ATPase domain-containing protein</fullName>
    </recommendedName>
</protein>
<dbReference type="STRING" id="217511.GCA_001463845_03155"/>
<dbReference type="PANTHER" id="PTHR23076:SF97">
    <property type="entry name" value="ATP-DEPENDENT ZINC METALLOPROTEASE YME1L1"/>
    <property type="match status" value="1"/>
</dbReference>
<evidence type="ECO:0000313" key="5">
    <source>
        <dbReference type="Proteomes" id="UP000004310"/>
    </source>
</evidence>
<dbReference type="AlphaFoldDB" id="Q0G2K8"/>
<dbReference type="SUPFAM" id="SSF52540">
    <property type="entry name" value="P-loop containing nucleoside triphosphate hydrolases"/>
    <property type="match status" value="1"/>
</dbReference>
<dbReference type="SMART" id="SM00382">
    <property type="entry name" value="AAA"/>
    <property type="match status" value="1"/>
</dbReference>
<proteinExistence type="inferred from homology"/>
<dbReference type="InterPro" id="IPR027417">
    <property type="entry name" value="P-loop_NTPase"/>
</dbReference>
<evidence type="ECO:0000256" key="2">
    <source>
        <dbReference type="SAM" id="MobiDB-lite"/>
    </source>
</evidence>
<evidence type="ECO:0000256" key="1">
    <source>
        <dbReference type="RuleBase" id="RU003651"/>
    </source>
</evidence>
<comment type="similarity">
    <text evidence="1">Belongs to the AAA ATPase family.</text>
</comment>
<keyword evidence="1" id="KW-0067">ATP-binding</keyword>
<dbReference type="eggNOG" id="COG0465">
    <property type="taxonomic scope" value="Bacteria"/>
</dbReference>
<evidence type="ECO:0000313" key="4">
    <source>
        <dbReference type="EMBL" id="EAU42173.1"/>
    </source>
</evidence>
<sequence length="609" mass="65774">MDSVDLEAGRKLVVLRCPPAASVVVGEVLLEDPDRFDMLPFVPEMSDALRRMQKNSLVVMASPGEEIALYEDAVLNFVYTKAEAARIFEKAYGVRRPIGCPTLADLRRVIVTTTETDTAHARLSLIASQTGAIEEEQKRKAEEADRYRSAHQNRQQARSSENAHTELHYPVSPRASELTGYGDAGDWAKDLAIDVSALKHGKIAGEDLDRGALFYGPPGTGKTLLARAIAAEADIPMILGGYSIWLDNKDSRGDTAIKLIREAFRVAQANAPCIIFIDEIDALGSRGQNGNNESWFRPFITTLLQEIDGAMNSPGIIVIAATNDKDSVDPALQRAGRLDRAFEIGLPDETSLAGILRYHLNDIDSAAIESVAAALAGSVSGADIAKLARETRRKARRSGGIPTAQMLIEGALPPDDRSEEERWRVAVHEAGHAIIGAVCGRVPEFLSIVSKDGTGGRVRFRKSVSVMPGALEAQVLTLLGGRVAELVVLGSCSAGAACDLAESTALIAANETSGMGDWLSVGEVSREAIERRLRKLHAEGTLIALQHKNELVELAKLAMDKRILSSRMLRSFLKSHSMPLFSSKVTHLENVAPGLPSNPTEHPRYSAIC</sequence>
<dbReference type="InterPro" id="IPR037219">
    <property type="entry name" value="Peptidase_M41-like"/>
</dbReference>
<feature type="compositionally biased region" description="Polar residues" evidence="2">
    <location>
        <begin position="150"/>
        <end position="160"/>
    </location>
</feature>
<accession>Q0G2K8</accession>
<dbReference type="Gene3D" id="1.20.58.760">
    <property type="entry name" value="Peptidase M41"/>
    <property type="match status" value="1"/>
</dbReference>
<dbReference type="Pfam" id="PF00004">
    <property type="entry name" value="AAA"/>
    <property type="match status" value="1"/>
</dbReference>
<dbReference type="PROSITE" id="PS00674">
    <property type="entry name" value="AAA"/>
    <property type="match status" value="1"/>
</dbReference>
<dbReference type="GO" id="GO:0006508">
    <property type="term" value="P:proteolysis"/>
    <property type="evidence" value="ECO:0007669"/>
    <property type="project" value="InterPro"/>
</dbReference>
<dbReference type="SUPFAM" id="SSF140990">
    <property type="entry name" value="FtsH protease domain-like"/>
    <property type="match status" value="1"/>
</dbReference>
<dbReference type="GO" id="GO:0030163">
    <property type="term" value="P:protein catabolic process"/>
    <property type="evidence" value="ECO:0007669"/>
    <property type="project" value="TreeGrafter"/>
</dbReference>
<dbReference type="CDD" id="cd19481">
    <property type="entry name" value="RecA-like_protease"/>
    <property type="match status" value="1"/>
</dbReference>
<dbReference type="GO" id="GO:0004222">
    <property type="term" value="F:metalloendopeptidase activity"/>
    <property type="evidence" value="ECO:0007669"/>
    <property type="project" value="InterPro"/>
</dbReference>
<dbReference type="GO" id="GO:0016887">
    <property type="term" value="F:ATP hydrolysis activity"/>
    <property type="evidence" value="ECO:0007669"/>
    <property type="project" value="InterPro"/>
</dbReference>
<dbReference type="InterPro" id="IPR003960">
    <property type="entry name" value="ATPase_AAA_CS"/>
</dbReference>
<dbReference type="Pfam" id="PF01434">
    <property type="entry name" value="Peptidase_M41"/>
    <property type="match status" value="1"/>
</dbReference>
<keyword evidence="5" id="KW-1185">Reference proteome</keyword>
<dbReference type="GO" id="GO:0005524">
    <property type="term" value="F:ATP binding"/>
    <property type="evidence" value="ECO:0007669"/>
    <property type="project" value="UniProtKB-KW"/>
</dbReference>
<dbReference type="Gene3D" id="1.10.8.60">
    <property type="match status" value="1"/>
</dbReference>
<dbReference type="Proteomes" id="UP000004310">
    <property type="component" value="Unassembled WGS sequence"/>
</dbReference>
<dbReference type="HOGENOM" id="CLU_448163_0_0_5"/>
<name>Q0G2K8_9HYPH</name>
<reference evidence="4 5" key="1">
    <citation type="journal article" date="2010" name="J. Bacteriol.">
        <title>Genome sequence of Fulvimarina pelagi HTCC2506T, a Mn(II)-oxidizing alphaproteobacterium possessing an aerobic anoxygenic photosynthetic gene cluster and Xanthorhodopsin.</title>
        <authorList>
            <person name="Kang I."/>
            <person name="Oh H.M."/>
            <person name="Lim S.I."/>
            <person name="Ferriera S."/>
            <person name="Giovannoni S.J."/>
            <person name="Cho J.C."/>
        </authorList>
    </citation>
    <scope>NUCLEOTIDE SEQUENCE [LARGE SCALE GENOMIC DNA]</scope>
    <source>
        <strain evidence="4 5">HTCC2506</strain>
    </source>
</reference>
<feature type="compositionally biased region" description="Basic and acidic residues" evidence="2">
    <location>
        <begin position="135"/>
        <end position="148"/>
    </location>
</feature>
<gene>
    <name evidence="4" type="ORF">FP2506_17109</name>
</gene>
<dbReference type="PANTHER" id="PTHR23076">
    <property type="entry name" value="METALLOPROTEASE M41 FTSH"/>
    <property type="match status" value="1"/>
</dbReference>
<organism evidence="4 5">
    <name type="scientific">Fulvimarina pelagi HTCC2506</name>
    <dbReference type="NCBI Taxonomy" id="314231"/>
    <lineage>
        <taxon>Bacteria</taxon>
        <taxon>Pseudomonadati</taxon>
        <taxon>Pseudomonadota</taxon>
        <taxon>Alphaproteobacteria</taxon>
        <taxon>Hyphomicrobiales</taxon>
        <taxon>Aurantimonadaceae</taxon>
        <taxon>Fulvimarina</taxon>
    </lineage>
</organism>
<dbReference type="GO" id="GO:0004176">
    <property type="term" value="F:ATP-dependent peptidase activity"/>
    <property type="evidence" value="ECO:0007669"/>
    <property type="project" value="InterPro"/>
</dbReference>
<dbReference type="InterPro" id="IPR000642">
    <property type="entry name" value="Peptidase_M41"/>
</dbReference>
<comment type="caution">
    <text evidence="4">The sequence shown here is derived from an EMBL/GenBank/DDBJ whole genome shotgun (WGS) entry which is preliminary data.</text>
</comment>
<dbReference type="InterPro" id="IPR003593">
    <property type="entry name" value="AAA+_ATPase"/>
</dbReference>
<dbReference type="InterPro" id="IPR003959">
    <property type="entry name" value="ATPase_AAA_core"/>
</dbReference>
<keyword evidence="1" id="KW-0547">Nucleotide-binding</keyword>
<dbReference type="EMBL" id="AATP01000002">
    <property type="protein sequence ID" value="EAU42173.1"/>
    <property type="molecule type" value="Genomic_DNA"/>
</dbReference>
<evidence type="ECO:0000259" key="3">
    <source>
        <dbReference type="SMART" id="SM00382"/>
    </source>
</evidence>
<dbReference type="GO" id="GO:0005886">
    <property type="term" value="C:plasma membrane"/>
    <property type="evidence" value="ECO:0007669"/>
    <property type="project" value="TreeGrafter"/>
</dbReference>
<dbReference type="Gene3D" id="3.40.50.300">
    <property type="entry name" value="P-loop containing nucleotide triphosphate hydrolases"/>
    <property type="match status" value="1"/>
</dbReference>
<feature type="domain" description="AAA+ ATPase" evidence="3">
    <location>
        <begin position="208"/>
        <end position="348"/>
    </location>
</feature>
<feature type="region of interest" description="Disordered" evidence="2">
    <location>
        <begin position="134"/>
        <end position="171"/>
    </location>
</feature>